<accession>A0A0C3DQ49</accession>
<dbReference type="EMBL" id="KN822087">
    <property type="protein sequence ID" value="KIM58324.1"/>
    <property type="molecule type" value="Genomic_DNA"/>
</dbReference>
<protein>
    <submittedName>
        <fullName evidence="1">Uncharacterized protein</fullName>
    </submittedName>
</protein>
<dbReference type="OrthoDB" id="2709242at2759"/>
<sequence>MSTKITPYQLSIALQYIGIQFRWFSCAVQQSARWSTQPPQNWFQQVRVEVHVLEQILAISNSIGTIMQVPHMANRILSFVTSRNIMAEALFLELRDINVFKVQSAEAQIRNTGMMPNMWWEDGKCLPDQYVSRSIVEIVSEAKIFFPTVEDSTEALAIQHAANADRVHPAYVKLLQPDPGGIEGGNREVKEQLMETWDQSVCRPANEKDLC</sequence>
<organism evidence="1 2">
    <name type="scientific">Scleroderma citrinum Foug A</name>
    <dbReference type="NCBI Taxonomy" id="1036808"/>
    <lineage>
        <taxon>Eukaryota</taxon>
        <taxon>Fungi</taxon>
        <taxon>Dikarya</taxon>
        <taxon>Basidiomycota</taxon>
        <taxon>Agaricomycotina</taxon>
        <taxon>Agaricomycetes</taxon>
        <taxon>Agaricomycetidae</taxon>
        <taxon>Boletales</taxon>
        <taxon>Sclerodermatineae</taxon>
        <taxon>Sclerodermataceae</taxon>
        <taxon>Scleroderma</taxon>
    </lineage>
</organism>
<dbReference type="Proteomes" id="UP000053989">
    <property type="component" value="Unassembled WGS sequence"/>
</dbReference>
<proteinExistence type="predicted"/>
<gene>
    <name evidence="1" type="ORF">SCLCIDRAFT_28112</name>
</gene>
<reference evidence="2" key="2">
    <citation type="submission" date="2015-01" db="EMBL/GenBank/DDBJ databases">
        <title>Evolutionary Origins and Diversification of the Mycorrhizal Mutualists.</title>
        <authorList>
            <consortium name="DOE Joint Genome Institute"/>
            <consortium name="Mycorrhizal Genomics Consortium"/>
            <person name="Kohler A."/>
            <person name="Kuo A."/>
            <person name="Nagy L.G."/>
            <person name="Floudas D."/>
            <person name="Copeland A."/>
            <person name="Barry K.W."/>
            <person name="Cichocki N."/>
            <person name="Veneault-Fourrey C."/>
            <person name="LaButti K."/>
            <person name="Lindquist E.A."/>
            <person name="Lipzen A."/>
            <person name="Lundell T."/>
            <person name="Morin E."/>
            <person name="Murat C."/>
            <person name="Riley R."/>
            <person name="Ohm R."/>
            <person name="Sun H."/>
            <person name="Tunlid A."/>
            <person name="Henrissat B."/>
            <person name="Grigoriev I.V."/>
            <person name="Hibbett D.S."/>
            <person name="Martin F."/>
        </authorList>
    </citation>
    <scope>NUCLEOTIDE SEQUENCE [LARGE SCALE GENOMIC DNA]</scope>
    <source>
        <strain evidence="2">Foug A</strain>
    </source>
</reference>
<dbReference type="AlphaFoldDB" id="A0A0C3DQ49"/>
<dbReference type="InParanoid" id="A0A0C3DQ49"/>
<reference evidence="1 2" key="1">
    <citation type="submission" date="2014-04" db="EMBL/GenBank/DDBJ databases">
        <authorList>
            <consortium name="DOE Joint Genome Institute"/>
            <person name="Kuo A."/>
            <person name="Kohler A."/>
            <person name="Nagy L.G."/>
            <person name="Floudas D."/>
            <person name="Copeland A."/>
            <person name="Barry K.W."/>
            <person name="Cichocki N."/>
            <person name="Veneault-Fourrey C."/>
            <person name="LaButti K."/>
            <person name="Lindquist E.A."/>
            <person name="Lipzen A."/>
            <person name="Lundell T."/>
            <person name="Morin E."/>
            <person name="Murat C."/>
            <person name="Sun H."/>
            <person name="Tunlid A."/>
            <person name="Henrissat B."/>
            <person name="Grigoriev I.V."/>
            <person name="Hibbett D.S."/>
            <person name="Martin F."/>
            <person name="Nordberg H.P."/>
            <person name="Cantor M.N."/>
            <person name="Hua S.X."/>
        </authorList>
    </citation>
    <scope>NUCLEOTIDE SEQUENCE [LARGE SCALE GENOMIC DNA]</scope>
    <source>
        <strain evidence="1 2">Foug A</strain>
    </source>
</reference>
<name>A0A0C3DQ49_9AGAM</name>
<dbReference type="HOGENOM" id="CLU_105528_0_0_1"/>
<evidence type="ECO:0000313" key="2">
    <source>
        <dbReference type="Proteomes" id="UP000053989"/>
    </source>
</evidence>
<evidence type="ECO:0000313" key="1">
    <source>
        <dbReference type="EMBL" id="KIM58324.1"/>
    </source>
</evidence>
<keyword evidence="2" id="KW-1185">Reference proteome</keyword>